<dbReference type="Proteomes" id="UP000637769">
    <property type="component" value="Unassembled WGS sequence"/>
</dbReference>
<reference evidence="2" key="1">
    <citation type="journal article" date="2019" name="Int. J. Syst. Evol. Microbiol.">
        <title>The Global Catalogue of Microorganisms (GCM) 10K type strain sequencing project: providing services to taxonomists for standard genome sequencing and annotation.</title>
        <authorList>
            <consortium name="The Broad Institute Genomics Platform"/>
            <consortium name="The Broad Institute Genome Sequencing Center for Infectious Disease"/>
            <person name="Wu L."/>
            <person name="Ma J."/>
        </authorList>
    </citation>
    <scope>NUCLEOTIDE SEQUENCE [LARGE SCALE GENOMIC DNA]</scope>
    <source>
        <strain evidence="2">CCM 7132</strain>
    </source>
</reference>
<evidence type="ECO:0000313" key="1">
    <source>
        <dbReference type="EMBL" id="GGC36277.1"/>
    </source>
</evidence>
<keyword evidence="2" id="KW-1185">Reference proteome</keyword>
<dbReference type="EMBL" id="BMCH01000006">
    <property type="protein sequence ID" value="GGC36277.1"/>
    <property type="molecule type" value="Genomic_DNA"/>
</dbReference>
<dbReference type="SUPFAM" id="SSF53448">
    <property type="entry name" value="Nucleotide-diphospho-sugar transferases"/>
    <property type="match status" value="1"/>
</dbReference>
<evidence type="ECO:0008006" key="3">
    <source>
        <dbReference type="Google" id="ProtNLM"/>
    </source>
</evidence>
<comment type="caution">
    <text evidence="1">The sequence shown here is derived from an EMBL/GenBank/DDBJ whole genome shotgun (WGS) entry which is preliminary data.</text>
</comment>
<dbReference type="InterPro" id="IPR029044">
    <property type="entry name" value="Nucleotide-diphossugar_trans"/>
</dbReference>
<organism evidence="1 2">
    <name type="scientific">Asaia siamensis</name>
    <dbReference type="NCBI Taxonomy" id="110479"/>
    <lineage>
        <taxon>Bacteria</taxon>
        <taxon>Pseudomonadati</taxon>
        <taxon>Pseudomonadota</taxon>
        <taxon>Alphaproteobacteria</taxon>
        <taxon>Acetobacterales</taxon>
        <taxon>Acetobacteraceae</taxon>
        <taxon>Asaia</taxon>
    </lineage>
</organism>
<dbReference type="Pfam" id="PF13704">
    <property type="entry name" value="Glyco_tranf_2_4"/>
    <property type="match status" value="1"/>
</dbReference>
<sequence>MLMRAPIAAVTMVYNEPVFLPVWLRHYAGLVGMERCYVIDHGSDDGSTDALPCNRLRIPRSPQNDAQRTRAISALCAGLLEWYETVLYCDVDEIIVADPACFPSLDALAASRAALCLTATGFDLIHHADQEPDLDFDHPLSLQRSSLRLSAAMCKPCLIRAPVTWSPGFHSVKEVLPNPDPALMLFHLRYSDLREGLKRLARTREQAWCSEEAGTHQRMTNEAWRDMLAGMGGLTVEEATLLEDDPSLTPWRERLVREGLERAEDPYPIDLSLSGDRLWPLPERFKGLF</sequence>
<accession>A0ABQ1M7N3</accession>
<evidence type="ECO:0000313" key="2">
    <source>
        <dbReference type="Proteomes" id="UP000637769"/>
    </source>
</evidence>
<name>A0ABQ1M7N3_9PROT</name>
<gene>
    <name evidence="1" type="ORF">GCM10007207_22260</name>
</gene>
<protein>
    <recommendedName>
        <fullName evidence="3">Glycosyl transferase family 2</fullName>
    </recommendedName>
</protein>
<proteinExistence type="predicted"/>